<dbReference type="InterPro" id="IPR044992">
    <property type="entry name" value="ChyE-like"/>
</dbReference>
<sequence length="238" mass="25872">MRALIVQHVACEGPGLLADALFQDGWELDLRCMDAPGAILPEKLEGYNALVILGGPMGAYEEEAYPYLYRVQQLIREAAGKRVPTVGICLGGQLIARALGAEVKPNPVKEIGWYPVRLTAAGRQAALFAGLPPEFPVFQWHGDTFALPEGAVLLAEGETCANQAFVYGGCVWALQFHLEVTPEMVANWAAIYADELAAFAGPEAPAVLARETARIWEENRPQRELFLANLCRVLRGAV</sequence>
<reference evidence="2 3" key="1">
    <citation type="submission" date="2018-11" db="EMBL/GenBank/DDBJ databases">
        <title>Genomic Encyclopedia of Type Strains, Phase IV (KMG-IV): sequencing the most valuable type-strain genomes for metagenomic binning, comparative biology and taxonomic classification.</title>
        <authorList>
            <person name="Goeker M."/>
        </authorList>
    </citation>
    <scope>NUCLEOTIDE SEQUENCE [LARGE SCALE GENOMIC DNA]</scope>
    <source>
        <strain evidence="2 3">DSM 102936</strain>
    </source>
</reference>
<keyword evidence="2" id="KW-0808">Transferase</keyword>
<keyword evidence="3" id="KW-1185">Reference proteome</keyword>
<feature type="domain" description="Glutamine amidotransferase" evidence="1">
    <location>
        <begin position="18"/>
        <end position="183"/>
    </location>
</feature>
<proteinExistence type="predicted"/>
<evidence type="ECO:0000259" key="1">
    <source>
        <dbReference type="Pfam" id="PF00117"/>
    </source>
</evidence>
<dbReference type="InterPro" id="IPR029062">
    <property type="entry name" value="Class_I_gatase-like"/>
</dbReference>
<dbReference type="FunFam" id="3.40.50.880:FF:000033">
    <property type="entry name" value="Glutamine amidotransferase class-I"/>
    <property type="match status" value="1"/>
</dbReference>
<gene>
    <name evidence="2" type="ORF">EDD75_0611</name>
</gene>
<comment type="caution">
    <text evidence="2">The sequence shown here is derived from an EMBL/GenBank/DDBJ whole genome shotgun (WGS) entry which is preliminary data.</text>
</comment>
<evidence type="ECO:0000313" key="3">
    <source>
        <dbReference type="Proteomes" id="UP000282654"/>
    </source>
</evidence>
<dbReference type="SUPFAM" id="SSF52317">
    <property type="entry name" value="Class I glutamine amidotransferase-like"/>
    <property type="match status" value="1"/>
</dbReference>
<dbReference type="CDD" id="cd01741">
    <property type="entry name" value="GATase1_1"/>
    <property type="match status" value="1"/>
</dbReference>
<dbReference type="RefSeq" id="WP_123927804.1">
    <property type="nucleotide sequence ID" value="NZ_RKRE01000001.1"/>
</dbReference>
<dbReference type="InterPro" id="IPR017926">
    <property type="entry name" value="GATASE"/>
</dbReference>
<dbReference type="PANTHER" id="PTHR42695">
    <property type="entry name" value="GLUTAMINE AMIDOTRANSFERASE YLR126C-RELATED"/>
    <property type="match status" value="1"/>
</dbReference>
<dbReference type="GO" id="GO:0016740">
    <property type="term" value="F:transferase activity"/>
    <property type="evidence" value="ECO:0007669"/>
    <property type="project" value="UniProtKB-KW"/>
</dbReference>
<dbReference type="AlphaFoldDB" id="A0A3N5BJ97"/>
<dbReference type="Gene3D" id="3.40.50.880">
    <property type="match status" value="1"/>
</dbReference>
<dbReference type="GO" id="GO:0005829">
    <property type="term" value="C:cytosol"/>
    <property type="evidence" value="ECO:0007669"/>
    <property type="project" value="TreeGrafter"/>
</dbReference>
<name>A0A3N5BJ97_9THEO</name>
<keyword evidence="2" id="KW-0315">Glutamine amidotransferase</keyword>
<dbReference type="PANTHER" id="PTHR42695:SF5">
    <property type="entry name" value="GLUTAMINE AMIDOTRANSFERASE YLR126C-RELATED"/>
    <property type="match status" value="1"/>
</dbReference>
<dbReference type="OrthoDB" id="9813383at2"/>
<organism evidence="2 3">
    <name type="scientific">Thermodesulfitimonas autotrophica</name>
    <dbReference type="NCBI Taxonomy" id="1894989"/>
    <lineage>
        <taxon>Bacteria</taxon>
        <taxon>Bacillati</taxon>
        <taxon>Bacillota</taxon>
        <taxon>Clostridia</taxon>
        <taxon>Thermoanaerobacterales</taxon>
        <taxon>Thermoanaerobacteraceae</taxon>
        <taxon>Thermodesulfitimonas</taxon>
    </lineage>
</organism>
<dbReference type="PROSITE" id="PS51273">
    <property type="entry name" value="GATASE_TYPE_1"/>
    <property type="match status" value="1"/>
</dbReference>
<accession>A0A3N5BJ97</accession>
<evidence type="ECO:0000313" key="2">
    <source>
        <dbReference type="EMBL" id="RPF49788.1"/>
    </source>
</evidence>
<dbReference type="Proteomes" id="UP000282654">
    <property type="component" value="Unassembled WGS sequence"/>
</dbReference>
<protein>
    <submittedName>
        <fullName evidence="2">GMP synthase-like glutamine amidotransferase</fullName>
    </submittedName>
</protein>
<dbReference type="Pfam" id="PF00117">
    <property type="entry name" value="GATase"/>
    <property type="match status" value="1"/>
</dbReference>
<dbReference type="EMBL" id="RKRE01000001">
    <property type="protein sequence ID" value="RPF49788.1"/>
    <property type="molecule type" value="Genomic_DNA"/>
</dbReference>